<keyword evidence="5 12" id="KW-0812">Transmembrane</keyword>
<dbReference type="PANTHER" id="PTHR11403:SF7">
    <property type="entry name" value="CYTOCHROME C OXIDASE SUBUNIT 3"/>
    <property type="match status" value="1"/>
</dbReference>
<evidence type="ECO:0000256" key="12">
    <source>
        <dbReference type="RuleBase" id="RU003375"/>
    </source>
</evidence>
<feature type="transmembrane region" description="Helical" evidence="14">
    <location>
        <begin position="297"/>
        <end position="317"/>
    </location>
</feature>
<geneLocation type="mitochondrion" evidence="16"/>
<dbReference type="GO" id="GO:0004129">
    <property type="term" value="F:cytochrome-c oxidase activity"/>
    <property type="evidence" value="ECO:0007669"/>
    <property type="project" value="UniProtKB-EC"/>
</dbReference>
<evidence type="ECO:0000256" key="8">
    <source>
        <dbReference type="ARBA" id="ARBA00022989"/>
    </source>
</evidence>
<dbReference type="Gene3D" id="1.10.287.70">
    <property type="match status" value="1"/>
</dbReference>
<keyword evidence="6" id="KW-0999">Mitochondrion inner membrane</keyword>
<sequence>MSGRYHPYYTVKLSPQQLEEQKKSQLIREQKSSQPLKKQKSSEPLEKQKSSEPLVKQKAPQNHPYHMVNPSPWPLTGAAAALMLTSGTAMWFHYQKMALINLGLLMLLLTMFQWWRDIVREGTFQGHHTPQVQKGLRYGMVLFITSEIFFFLGFFWAFYHSSLAPTPELGGCWPPTGISPLNPFDVPLLNTIVLLASGVTVTWAHHSLMNEKREQAIQSLTMTVLLGMYFTMLQAAEYCETSFTMADSTYGSTFFVATGFHGLHVLIGTLFLMVCLSRQIKFQFTSHHHFGFEAAAWYWHFVDVVWLFLYVSIYWWGS</sequence>
<dbReference type="InterPro" id="IPR033945">
    <property type="entry name" value="Cyt_c_oxase_su3_dom"/>
</dbReference>
<accession>A0A347ZJT3</accession>
<proteinExistence type="inferred from homology"/>
<reference evidence="16" key="2">
    <citation type="journal article" date="2018" name="PLoS ONE">
        <title>Resolving deep-sea pelagic saccopharyngiform eel mysteries: Identification of Neocyema and Monognathidae leptocephali and establishment of a new fish family "Neocyematidae" based on larvae, adults and mitogenomic gene orders.</title>
        <authorList>
            <person name="Poulsen J.Y."/>
            <person name="Miller M.J."/>
            <person name="Sado T."/>
            <person name="Hanel R."/>
            <person name="Tsukamoto T."/>
            <person name="Miya M."/>
        </authorList>
    </citation>
    <scope>NUCLEOTIDE SEQUENCE</scope>
</reference>
<dbReference type="Gene3D" id="1.20.120.80">
    <property type="entry name" value="Cytochrome c oxidase, subunit III, four-helix bundle"/>
    <property type="match status" value="1"/>
</dbReference>
<name>A0A347ZJT3_9TELE</name>
<evidence type="ECO:0000256" key="7">
    <source>
        <dbReference type="ARBA" id="ARBA00022967"/>
    </source>
</evidence>
<evidence type="ECO:0000256" key="14">
    <source>
        <dbReference type="SAM" id="Phobius"/>
    </source>
</evidence>
<dbReference type="SUPFAM" id="SSF81452">
    <property type="entry name" value="Cytochrome c oxidase subunit III-like"/>
    <property type="match status" value="1"/>
</dbReference>
<reference evidence="16" key="1">
    <citation type="submission" date="2017-08" db="EMBL/GenBank/DDBJ databases">
        <authorList>
            <person name="Poulsen JY."/>
        </authorList>
    </citation>
    <scope>NUCLEOTIDE SEQUENCE</scope>
</reference>
<dbReference type="CDD" id="cd01665">
    <property type="entry name" value="Cyt_c_Oxidase_III"/>
    <property type="match status" value="1"/>
</dbReference>
<dbReference type="GO" id="GO:0006123">
    <property type="term" value="P:mitochondrial electron transport, cytochrome c to oxygen"/>
    <property type="evidence" value="ECO:0007669"/>
    <property type="project" value="TreeGrafter"/>
</dbReference>
<feature type="compositionally biased region" description="Basic and acidic residues" evidence="13">
    <location>
        <begin position="40"/>
        <end position="50"/>
    </location>
</feature>
<comment type="function">
    <text evidence="12">Component of the cytochrome c oxidase, the last enzyme in the mitochondrial electron transport chain which drives oxidative phosphorylation. The respiratory chain contains 3 multisubunit complexes succinate dehydrogenase (complex II, CII), ubiquinol-cytochrome c oxidoreductase (cytochrome b-c1 complex, complex III, CIII) and cytochrome c oxidase (complex IV, CIV), that cooperate to transfer electrons derived from NADH and succinate to molecular oxygen, creating an electrochemical gradient over the inner membrane that drives transmembrane transport and the ATP synthase. Cytochrome c oxidase is the component of the respiratory chain that catalyzes the reduction of oxygen to water. Electrons originating from reduced cytochrome c in the intermembrane space (IMS) are transferred via the dinuclear copper A center (CU(A)) of subunit 2 and heme A of subunit 1 to the active site in subunit 1, a binuclear center (BNC) formed by heme A3 and copper B (CU(B)). The BNC reduces molecular oxygen to 2 water molecules using 4 electrons from cytochrome c in the IMS and 4 protons from the mitochondrial matrix.</text>
</comment>
<comment type="subcellular location">
    <subcellularLocation>
        <location evidence="1">Mitochondrion inner membrane</location>
        <topology evidence="1">Multi-pass membrane protein</topology>
    </subcellularLocation>
</comment>
<dbReference type="InterPro" id="IPR013833">
    <property type="entry name" value="Cyt_c_oxidase_su3_a-hlx"/>
</dbReference>
<evidence type="ECO:0000256" key="6">
    <source>
        <dbReference type="ARBA" id="ARBA00022792"/>
    </source>
</evidence>
<protein>
    <recommendedName>
        <fullName evidence="4 12">Cytochrome c oxidase subunit 3</fullName>
    </recommendedName>
</protein>
<keyword evidence="7" id="KW-1278">Translocase</keyword>
<evidence type="ECO:0000256" key="5">
    <source>
        <dbReference type="ARBA" id="ARBA00022692"/>
    </source>
</evidence>
<evidence type="ECO:0000256" key="11">
    <source>
        <dbReference type="ARBA" id="ARBA00049512"/>
    </source>
</evidence>
<dbReference type="InterPro" id="IPR024791">
    <property type="entry name" value="Cyt_c/ubiquinol_Oxase_su3"/>
</dbReference>
<gene>
    <name evidence="16" type="primary">COIII</name>
</gene>
<evidence type="ECO:0000256" key="9">
    <source>
        <dbReference type="ARBA" id="ARBA00023128"/>
    </source>
</evidence>
<feature type="region of interest" description="Disordered" evidence="13">
    <location>
        <begin position="16"/>
        <end position="61"/>
    </location>
</feature>
<dbReference type="Pfam" id="PF00510">
    <property type="entry name" value="COX3"/>
    <property type="match status" value="1"/>
</dbReference>
<comment type="similarity">
    <text evidence="2 12">Belongs to the cytochrome c oxidase subunit 3 family.</text>
</comment>
<organism evidence="16">
    <name type="scientific">Neocyema erythrosoma</name>
    <dbReference type="NCBI Taxonomy" id="2024705"/>
    <lineage>
        <taxon>Eukaryota</taxon>
        <taxon>Metazoa</taxon>
        <taxon>Chordata</taxon>
        <taxon>Craniata</taxon>
        <taxon>Vertebrata</taxon>
        <taxon>Euteleostomi</taxon>
        <taxon>Actinopterygii</taxon>
        <taxon>Neopterygii</taxon>
        <taxon>Teleostei</taxon>
        <taxon>Anguilliformes</taxon>
        <taxon>Cyematidae</taxon>
        <taxon>Neocyema</taxon>
    </lineage>
</organism>
<comment type="subunit">
    <text evidence="3">Component of the cytochrome c oxidase (complex IV, CIV), a multisubunit enzyme composed of 14 subunits. The complex is composed of a catalytic core of 3 subunits MT-CO1, MT-CO2 and MT-CO3, encoded in the mitochondrial DNA, and 11 supernumerary subunits COX4I, COX5A, COX5B, COX6A, COX6B, COX6C, COX7A, COX7B, COX7C, COX8 and NDUFA4, which are encoded in the nuclear genome. The complex exists as a monomer or a dimer and forms supercomplexes (SCs) in the inner mitochondrial membrane with NADH-ubiquinone oxidoreductase (complex I, CI) and ubiquinol-cytochrome c oxidoreductase (cytochrome b-c1 complex, complex III, CIII), resulting in different assemblies (supercomplex SCI(1)III(2)IV(1) and megacomplex MCI(2)III(2)IV(2)).</text>
</comment>
<dbReference type="InterPro" id="IPR035973">
    <property type="entry name" value="Cyt_c_oxidase_su3-like_sf"/>
</dbReference>
<feature type="transmembrane region" description="Helical" evidence="14">
    <location>
        <begin position="216"/>
        <end position="234"/>
    </location>
</feature>
<evidence type="ECO:0000256" key="1">
    <source>
        <dbReference type="ARBA" id="ARBA00004448"/>
    </source>
</evidence>
<feature type="compositionally biased region" description="Basic and acidic residues" evidence="13">
    <location>
        <begin position="19"/>
        <end position="31"/>
    </location>
</feature>
<feature type="transmembrane region" description="Helical" evidence="14">
    <location>
        <begin position="186"/>
        <end position="204"/>
    </location>
</feature>
<evidence type="ECO:0000259" key="15">
    <source>
        <dbReference type="PROSITE" id="PS50253"/>
    </source>
</evidence>
<feature type="domain" description="Heme-copper oxidase subunit III family profile" evidence="15">
    <location>
        <begin position="61"/>
        <end position="318"/>
    </location>
</feature>
<comment type="catalytic activity">
    <reaction evidence="11">
        <text>4 Fe(II)-[cytochrome c] + O2 + 8 H(+)(in) = 4 Fe(III)-[cytochrome c] + 2 H2O + 4 H(+)(out)</text>
        <dbReference type="Rhea" id="RHEA:11436"/>
        <dbReference type="Rhea" id="RHEA-COMP:10350"/>
        <dbReference type="Rhea" id="RHEA-COMP:14399"/>
        <dbReference type="ChEBI" id="CHEBI:15377"/>
        <dbReference type="ChEBI" id="CHEBI:15378"/>
        <dbReference type="ChEBI" id="CHEBI:15379"/>
        <dbReference type="ChEBI" id="CHEBI:29033"/>
        <dbReference type="ChEBI" id="CHEBI:29034"/>
        <dbReference type="EC" id="7.1.1.9"/>
    </reaction>
    <physiologicalReaction direction="left-to-right" evidence="11">
        <dbReference type="Rhea" id="RHEA:11437"/>
    </physiologicalReaction>
</comment>
<dbReference type="AlphaFoldDB" id="A0A347ZJT3"/>
<keyword evidence="8 14" id="KW-1133">Transmembrane helix</keyword>
<dbReference type="InterPro" id="IPR000298">
    <property type="entry name" value="Cyt_c_oxidase-like_su3"/>
</dbReference>
<evidence type="ECO:0000256" key="4">
    <source>
        <dbReference type="ARBA" id="ARBA00015944"/>
    </source>
</evidence>
<dbReference type="FunFam" id="1.20.120.80:FF:000002">
    <property type="entry name" value="Cytochrome c oxidase subunit 3"/>
    <property type="match status" value="1"/>
</dbReference>
<feature type="transmembrane region" description="Helical" evidence="14">
    <location>
        <begin position="73"/>
        <end position="92"/>
    </location>
</feature>
<feature type="transmembrane region" description="Helical" evidence="14">
    <location>
        <begin position="254"/>
        <end position="276"/>
    </location>
</feature>
<dbReference type="PROSITE" id="PS50253">
    <property type="entry name" value="COX3"/>
    <property type="match status" value="1"/>
</dbReference>
<evidence type="ECO:0000256" key="13">
    <source>
        <dbReference type="SAM" id="MobiDB-lite"/>
    </source>
</evidence>
<dbReference type="PANTHER" id="PTHR11403">
    <property type="entry name" value="CYTOCHROME C OXIDASE SUBUNIT III"/>
    <property type="match status" value="1"/>
</dbReference>
<evidence type="ECO:0000256" key="2">
    <source>
        <dbReference type="ARBA" id="ARBA00010581"/>
    </source>
</evidence>
<keyword evidence="9 12" id="KW-0496">Mitochondrion</keyword>
<feature type="transmembrane region" description="Helical" evidence="14">
    <location>
        <begin position="98"/>
        <end position="115"/>
    </location>
</feature>
<evidence type="ECO:0000256" key="3">
    <source>
        <dbReference type="ARBA" id="ARBA00011485"/>
    </source>
</evidence>
<evidence type="ECO:0000313" key="16">
    <source>
        <dbReference type="EMBL" id="BBA85498.1"/>
    </source>
</evidence>
<feature type="transmembrane region" description="Helical" evidence="14">
    <location>
        <begin position="136"/>
        <end position="159"/>
    </location>
</feature>
<dbReference type="FunFam" id="1.10.287.70:FF:000048">
    <property type="entry name" value="Cytochrome c oxidase subunit 3"/>
    <property type="match status" value="1"/>
</dbReference>
<dbReference type="EMBL" id="AP018345">
    <property type="protein sequence ID" value="BBA85498.1"/>
    <property type="molecule type" value="Genomic_DNA"/>
</dbReference>
<evidence type="ECO:0000256" key="10">
    <source>
        <dbReference type="ARBA" id="ARBA00023136"/>
    </source>
</evidence>
<dbReference type="GO" id="GO:0005743">
    <property type="term" value="C:mitochondrial inner membrane"/>
    <property type="evidence" value="ECO:0007669"/>
    <property type="project" value="UniProtKB-SubCell"/>
</dbReference>
<keyword evidence="10 14" id="KW-0472">Membrane</keyword>